<dbReference type="GO" id="GO:1901135">
    <property type="term" value="P:carbohydrate derivative metabolic process"/>
    <property type="evidence" value="ECO:0007669"/>
    <property type="project" value="UniProtKB-ARBA"/>
</dbReference>
<keyword evidence="2 3" id="KW-0326">Glycosidase</keyword>
<comment type="caution">
    <text evidence="5">The sequence shown here is derived from an EMBL/GenBank/DDBJ whole genome shotgun (WGS) entry which is preliminary data.</text>
</comment>
<dbReference type="PATRIC" id="fig|1549858.7.peg.1672"/>
<proteinExistence type="inferred from homology"/>
<feature type="active site" description="Proton donor" evidence="3">
    <location>
        <position position="118"/>
    </location>
</feature>
<protein>
    <submittedName>
        <fullName evidence="5">Hyaluronidase</fullName>
    </submittedName>
</protein>
<dbReference type="Pfam" id="PF07555">
    <property type="entry name" value="NAGidase"/>
    <property type="match status" value="1"/>
</dbReference>
<dbReference type="Gene3D" id="3.20.20.80">
    <property type="entry name" value="Glycosidases"/>
    <property type="match status" value="1"/>
</dbReference>
<organism evidence="5 6">
    <name type="scientific">Sphingomonas melonis</name>
    <dbReference type="NCBI Taxonomy" id="152682"/>
    <lineage>
        <taxon>Bacteria</taxon>
        <taxon>Pseudomonadati</taxon>
        <taxon>Pseudomonadota</taxon>
        <taxon>Alphaproteobacteria</taxon>
        <taxon>Sphingomonadales</taxon>
        <taxon>Sphingomonadaceae</taxon>
        <taxon>Sphingomonas</taxon>
    </lineage>
</organism>
<dbReference type="PANTHER" id="PTHR13170:SF16">
    <property type="entry name" value="PROTEIN O-GLCNACASE"/>
    <property type="match status" value="1"/>
</dbReference>
<dbReference type="GO" id="GO:0015929">
    <property type="term" value="F:hexosaminidase activity"/>
    <property type="evidence" value="ECO:0007669"/>
    <property type="project" value="UniProtKB-ARBA"/>
</dbReference>
<dbReference type="PANTHER" id="PTHR13170">
    <property type="entry name" value="O-GLCNACASE"/>
    <property type="match status" value="1"/>
</dbReference>
<reference evidence="5 6" key="1">
    <citation type="submission" date="2015-01" db="EMBL/GenBank/DDBJ databases">
        <title>Genome of Sphingomonas taxi strain 30a.</title>
        <authorList>
            <person name="Eevers N."/>
            <person name="Van Hamme J."/>
            <person name="Bottos E."/>
            <person name="Weyens N."/>
            <person name="Vangronsveld J."/>
        </authorList>
    </citation>
    <scope>NUCLEOTIDE SEQUENCE [LARGE SCALE GENOMIC DNA]</scope>
    <source>
        <strain evidence="5 6">30a</strain>
    </source>
</reference>
<evidence type="ECO:0000313" key="5">
    <source>
        <dbReference type="EMBL" id="KIU29831.1"/>
    </source>
</evidence>
<keyword evidence="1 3" id="KW-0378">Hydrolase</keyword>
<sequence>MTVNLGVIEGLFGKPWSWADRTTVLRTLAPAGYRFYHYGPKADPFLRRRWQEPHPPEQFAALAAFAAECRARGVRFGVALTPVGSTHPFDDASRAALRRKLAHLDTLGLDDLAILFDDLPAELPDLARSQADLVDFCANATRASRVFFCPSFYSDDPILERAWGRRPPAYLADLGRFLDRRVQVYWTGEEVISREIGVAHLKRVQDELGRKVCLWDNYPVNDGVRMSQYLHLRAFTGRPAAIRNHVSGHAINPASQPLLSCIPALTLAANYREGDGYAYGQAFLTAATKVLGPDFAATLRRDILPLQDTGLDNLGPRHAELRARYGAIDHPAAREITDWLDGRFRTTLEEVQTQ</sequence>
<dbReference type="AlphaFoldDB" id="A0A0D1MR45"/>
<accession>A0A0D1MR45</accession>
<evidence type="ECO:0000256" key="3">
    <source>
        <dbReference type="PROSITE-ProRule" id="PRU01353"/>
    </source>
</evidence>
<dbReference type="InterPro" id="IPR011496">
    <property type="entry name" value="O-GlcNAcase_cat"/>
</dbReference>
<feature type="domain" description="GH84" evidence="4">
    <location>
        <begin position="3"/>
        <end position="275"/>
    </location>
</feature>
<dbReference type="SUPFAM" id="SSF51445">
    <property type="entry name" value="(Trans)glycosidases"/>
    <property type="match status" value="1"/>
</dbReference>
<evidence type="ECO:0000313" key="6">
    <source>
        <dbReference type="Proteomes" id="UP000033203"/>
    </source>
</evidence>
<comment type="similarity">
    <text evidence="3">Belongs to the glycosyl hydrolase 84 family.</text>
</comment>
<dbReference type="Proteomes" id="UP000033203">
    <property type="component" value="Unassembled WGS sequence"/>
</dbReference>
<evidence type="ECO:0000256" key="1">
    <source>
        <dbReference type="ARBA" id="ARBA00022801"/>
    </source>
</evidence>
<dbReference type="InterPro" id="IPR017853">
    <property type="entry name" value="GH"/>
</dbReference>
<dbReference type="EMBL" id="JXTP01000011">
    <property type="protein sequence ID" value="KIU29831.1"/>
    <property type="molecule type" value="Genomic_DNA"/>
</dbReference>
<name>A0A0D1MR45_9SPHN</name>
<dbReference type="InterPro" id="IPR051822">
    <property type="entry name" value="Glycosyl_Hydrolase_84"/>
</dbReference>
<dbReference type="PROSITE" id="PS52009">
    <property type="entry name" value="GH84"/>
    <property type="match status" value="1"/>
</dbReference>
<evidence type="ECO:0000256" key="2">
    <source>
        <dbReference type="ARBA" id="ARBA00023295"/>
    </source>
</evidence>
<evidence type="ECO:0000259" key="4">
    <source>
        <dbReference type="PROSITE" id="PS52009"/>
    </source>
</evidence>
<gene>
    <name evidence="5" type="ORF">SR41_02485</name>
</gene>